<reference evidence="1" key="1">
    <citation type="submission" date="2014-11" db="EMBL/GenBank/DDBJ databases">
        <authorList>
            <person name="Amaro Gonzalez C."/>
        </authorList>
    </citation>
    <scope>NUCLEOTIDE SEQUENCE</scope>
</reference>
<organism evidence="1">
    <name type="scientific">Anguilla anguilla</name>
    <name type="common">European freshwater eel</name>
    <name type="synonym">Muraena anguilla</name>
    <dbReference type="NCBI Taxonomy" id="7936"/>
    <lineage>
        <taxon>Eukaryota</taxon>
        <taxon>Metazoa</taxon>
        <taxon>Chordata</taxon>
        <taxon>Craniata</taxon>
        <taxon>Vertebrata</taxon>
        <taxon>Euteleostomi</taxon>
        <taxon>Actinopterygii</taxon>
        <taxon>Neopterygii</taxon>
        <taxon>Teleostei</taxon>
        <taxon>Anguilliformes</taxon>
        <taxon>Anguillidae</taxon>
        <taxon>Anguilla</taxon>
    </lineage>
</organism>
<dbReference type="AlphaFoldDB" id="A0A0E9SM48"/>
<dbReference type="EMBL" id="GBXM01066191">
    <property type="protein sequence ID" value="JAH42386.1"/>
    <property type="molecule type" value="Transcribed_RNA"/>
</dbReference>
<accession>A0A0E9SM48</accession>
<name>A0A0E9SM48_ANGAN</name>
<sequence>MSYCVPATSSAQSPCTSWGSECVLLWGTEHSKGSGCWRRLGRGLLSCLSLSSIHRGYTAEAGRGINGKNQCLKLAKPIL</sequence>
<proteinExistence type="predicted"/>
<protein>
    <submittedName>
        <fullName evidence="1">Uncharacterized protein</fullName>
    </submittedName>
</protein>
<reference evidence="1" key="2">
    <citation type="journal article" date="2015" name="Fish Shellfish Immunol.">
        <title>Early steps in the European eel (Anguilla anguilla)-Vibrio vulnificus interaction in the gills: Role of the RtxA13 toxin.</title>
        <authorList>
            <person name="Callol A."/>
            <person name="Pajuelo D."/>
            <person name="Ebbesson L."/>
            <person name="Teles M."/>
            <person name="MacKenzie S."/>
            <person name="Amaro C."/>
        </authorList>
    </citation>
    <scope>NUCLEOTIDE SEQUENCE</scope>
</reference>
<evidence type="ECO:0000313" key="1">
    <source>
        <dbReference type="EMBL" id="JAH42386.1"/>
    </source>
</evidence>